<dbReference type="Proteomes" id="UP000282674">
    <property type="component" value="Unassembled WGS sequence"/>
</dbReference>
<protein>
    <submittedName>
        <fullName evidence="1">Uncharacterized protein</fullName>
    </submittedName>
</protein>
<evidence type="ECO:0000313" key="2">
    <source>
        <dbReference type="Proteomes" id="UP000282674"/>
    </source>
</evidence>
<dbReference type="AlphaFoldDB" id="A0A3M2LZU2"/>
<evidence type="ECO:0000313" key="1">
    <source>
        <dbReference type="EMBL" id="RMI41615.1"/>
    </source>
</evidence>
<proteinExistence type="predicted"/>
<reference evidence="1 2" key="1">
    <citation type="submission" date="2018-10" db="EMBL/GenBank/DDBJ databases">
        <title>Isolation from soil.</title>
        <authorList>
            <person name="Hu J."/>
        </authorList>
    </citation>
    <scope>NUCLEOTIDE SEQUENCE [LARGE SCALE GENOMIC DNA]</scope>
    <source>
        <strain evidence="1 2">NEAU-Ht49</strain>
    </source>
</reference>
<gene>
    <name evidence="1" type="ORF">EBO15_22730</name>
</gene>
<accession>A0A3M2LZU2</accession>
<name>A0A3M2LZU2_9ACTN</name>
<dbReference type="EMBL" id="RFFG01000041">
    <property type="protein sequence ID" value="RMI41615.1"/>
    <property type="molecule type" value="Genomic_DNA"/>
</dbReference>
<keyword evidence="2" id="KW-1185">Reference proteome</keyword>
<organism evidence="1 2">
    <name type="scientific">Actinomadura harenae</name>
    <dbReference type="NCBI Taxonomy" id="2483351"/>
    <lineage>
        <taxon>Bacteria</taxon>
        <taxon>Bacillati</taxon>
        <taxon>Actinomycetota</taxon>
        <taxon>Actinomycetes</taxon>
        <taxon>Streptosporangiales</taxon>
        <taxon>Thermomonosporaceae</taxon>
        <taxon>Actinomadura</taxon>
    </lineage>
</organism>
<sequence length="100" mass="11088">MPTAIAWEFQHLYIGVNVTVSVAYMFGKGDRKGAQFATAAPLSTLSVNDPTVMEVIGQGLSHNWVLDSKGYVQDQWVYFSTIANRSDHDTWFDLAIGGLY</sequence>
<comment type="caution">
    <text evidence="1">The sequence shown here is derived from an EMBL/GenBank/DDBJ whole genome shotgun (WGS) entry which is preliminary data.</text>
</comment>
<dbReference type="RefSeq" id="WP_122196449.1">
    <property type="nucleotide sequence ID" value="NZ_JBHSKC010000038.1"/>
</dbReference>